<feature type="domain" description="PPM-type phosphatase" evidence="5">
    <location>
        <begin position="8"/>
        <end position="170"/>
    </location>
</feature>
<evidence type="ECO:0000313" key="6">
    <source>
        <dbReference type="Ensembl" id="ENSCPGP00000006843.1"/>
    </source>
</evidence>
<evidence type="ECO:0000256" key="2">
    <source>
        <dbReference type="ARBA" id="ARBA00022801"/>
    </source>
</evidence>
<evidence type="ECO:0000259" key="5">
    <source>
        <dbReference type="PROSITE" id="PS51746"/>
    </source>
</evidence>
<proteinExistence type="predicted"/>
<dbReference type="PROSITE" id="PS51746">
    <property type="entry name" value="PPM_2"/>
    <property type="match status" value="1"/>
</dbReference>
<name>A0A8C3JF82_9CHAR</name>
<evidence type="ECO:0000256" key="1">
    <source>
        <dbReference type="ARBA" id="ARBA00022723"/>
    </source>
</evidence>
<evidence type="ECO:0000256" key="4">
    <source>
        <dbReference type="SAM" id="MobiDB-lite"/>
    </source>
</evidence>
<reference evidence="6" key="2">
    <citation type="submission" date="2025-09" db="UniProtKB">
        <authorList>
            <consortium name="Ensembl"/>
        </authorList>
    </citation>
    <scope>IDENTIFICATION</scope>
</reference>
<dbReference type="InterPro" id="IPR000222">
    <property type="entry name" value="PP2C_BS"/>
</dbReference>
<reference evidence="6" key="1">
    <citation type="submission" date="2025-08" db="UniProtKB">
        <authorList>
            <consortium name="Ensembl"/>
        </authorList>
    </citation>
    <scope>IDENTIFICATION</scope>
</reference>
<sequence length="170" mass="17956">MEGLYSLGVSVYSDQGGRKYMEDVTQIVVEPEPPAEAERGPPHKGGAATGGPRVAEPLAESGRRRGGSPRAPEEGALPPGSGSGRRPRRSVAFFAVCDGHGGREAAQFARENLWGFIKKQKGFGSAEPAEVCAALRKGFIACHRAMWKKLPGSIAAICVRGIGRRAKSAM</sequence>
<dbReference type="AlphaFoldDB" id="A0A8C3JF82"/>
<dbReference type="InterPro" id="IPR036457">
    <property type="entry name" value="PPM-type-like_dom_sf"/>
</dbReference>
<evidence type="ECO:0000313" key="7">
    <source>
        <dbReference type="Proteomes" id="UP000694419"/>
    </source>
</evidence>
<organism evidence="6 7">
    <name type="scientific">Calidris pygmaea</name>
    <name type="common">Spoon-billed sandpiper</name>
    <dbReference type="NCBI Taxonomy" id="425635"/>
    <lineage>
        <taxon>Eukaryota</taxon>
        <taxon>Metazoa</taxon>
        <taxon>Chordata</taxon>
        <taxon>Craniata</taxon>
        <taxon>Vertebrata</taxon>
        <taxon>Euteleostomi</taxon>
        <taxon>Archelosauria</taxon>
        <taxon>Archosauria</taxon>
        <taxon>Dinosauria</taxon>
        <taxon>Saurischia</taxon>
        <taxon>Theropoda</taxon>
        <taxon>Coelurosauria</taxon>
        <taxon>Aves</taxon>
        <taxon>Neognathae</taxon>
        <taxon>Neoaves</taxon>
        <taxon>Charadriiformes</taxon>
        <taxon>Scolopacidae</taxon>
        <taxon>Calidris</taxon>
    </lineage>
</organism>
<keyword evidence="7" id="KW-1185">Reference proteome</keyword>
<dbReference type="Gene3D" id="3.60.40.10">
    <property type="entry name" value="PPM-type phosphatase domain"/>
    <property type="match status" value="1"/>
</dbReference>
<protein>
    <submittedName>
        <fullName evidence="6">Protein phosphatase, Mg2+/Mn2+ dependent 1D</fullName>
    </submittedName>
</protein>
<dbReference type="Proteomes" id="UP000694419">
    <property type="component" value="Unplaced"/>
</dbReference>
<feature type="compositionally biased region" description="Low complexity" evidence="4">
    <location>
        <begin position="68"/>
        <end position="80"/>
    </location>
</feature>
<keyword evidence="3" id="KW-0904">Protein phosphatase</keyword>
<dbReference type="InterPro" id="IPR001932">
    <property type="entry name" value="PPM-type_phosphatase-like_dom"/>
</dbReference>
<keyword evidence="1" id="KW-0479">Metal-binding</keyword>
<dbReference type="PROSITE" id="PS01032">
    <property type="entry name" value="PPM_1"/>
    <property type="match status" value="1"/>
</dbReference>
<evidence type="ECO:0000256" key="3">
    <source>
        <dbReference type="ARBA" id="ARBA00022912"/>
    </source>
</evidence>
<accession>A0A8C3JF82</accession>
<dbReference type="Pfam" id="PF00481">
    <property type="entry name" value="PP2C"/>
    <property type="match status" value="1"/>
</dbReference>
<dbReference type="GO" id="GO:0046872">
    <property type="term" value="F:metal ion binding"/>
    <property type="evidence" value="ECO:0007669"/>
    <property type="project" value="UniProtKB-KW"/>
</dbReference>
<dbReference type="SUPFAM" id="SSF81606">
    <property type="entry name" value="PP2C-like"/>
    <property type="match status" value="1"/>
</dbReference>
<dbReference type="Ensembl" id="ENSCPGT00000007532.1">
    <property type="protein sequence ID" value="ENSCPGP00000006843.1"/>
    <property type="gene ID" value="ENSCPGG00000004908.1"/>
</dbReference>
<dbReference type="GO" id="GO:0004721">
    <property type="term" value="F:phosphoprotein phosphatase activity"/>
    <property type="evidence" value="ECO:0007669"/>
    <property type="project" value="UniProtKB-KW"/>
</dbReference>
<keyword evidence="2" id="KW-0378">Hydrolase</keyword>
<feature type="region of interest" description="Disordered" evidence="4">
    <location>
        <begin position="23"/>
        <end position="88"/>
    </location>
</feature>